<evidence type="ECO:0000313" key="2">
    <source>
        <dbReference type="Proteomes" id="UP000799092"/>
    </source>
</evidence>
<keyword evidence="2" id="KW-1185">Reference proteome</keyword>
<sequence length="81" mass="9693">MIVTGKGRGDYTEAEVMHQYLVNEGIEAERIYQRGSRTKYKGKFYFFQRDHPRRKFVRSNTIRNEQLPSDALLHVCRAKWN</sequence>
<proteinExistence type="predicted"/>
<name>A0A6A8DD43_9BACI</name>
<gene>
    <name evidence="1" type="ORF">GH741_12995</name>
</gene>
<evidence type="ECO:0000313" key="1">
    <source>
        <dbReference type="EMBL" id="MRH43598.1"/>
    </source>
</evidence>
<dbReference type="Proteomes" id="UP000799092">
    <property type="component" value="Unassembled WGS sequence"/>
</dbReference>
<dbReference type="EMBL" id="WJNG01000010">
    <property type="protein sequence ID" value="MRH43598.1"/>
    <property type="molecule type" value="Genomic_DNA"/>
</dbReference>
<comment type="caution">
    <text evidence="1">The sequence shown here is derived from an EMBL/GenBank/DDBJ whole genome shotgun (WGS) entry which is preliminary data.</text>
</comment>
<protein>
    <submittedName>
        <fullName evidence="1">Uncharacterized protein</fullName>
    </submittedName>
</protein>
<accession>A0A6A8DD43</accession>
<dbReference type="AlphaFoldDB" id="A0A6A8DD43"/>
<reference evidence="1" key="1">
    <citation type="submission" date="2019-11" db="EMBL/GenBank/DDBJ databases">
        <authorList>
            <person name="Li J."/>
        </authorList>
    </citation>
    <scope>NUCLEOTIDE SEQUENCE</scope>
    <source>
        <strain evidence="1">B6B</strain>
    </source>
</reference>
<organism evidence="1 2">
    <name type="scientific">Aquibacillus halophilus</name>
    <dbReference type="NCBI Taxonomy" id="930132"/>
    <lineage>
        <taxon>Bacteria</taxon>
        <taxon>Bacillati</taxon>
        <taxon>Bacillota</taxon>
        <taxon>Bacilli</taxon>
        <taxon>Bacillales</taxon>
        <taxon>Bacillaceae</taxon>
        <taxon>Aquibacillus</taxon>
    </lineage>
</organism>